<dbReference type="Gene3D" id="3.80.10.10">
    <property type="entry name" value="Ribonuclease Inhibitor"/>
    <property type="match status" value="3"/>
</dbReference>
<dbReference type="Gene3D" id="1.10.8.430">
    <property type="entry name" value="Helical domain of apoptotic protease-activating factors"/>
    <property type="match status" value="1"/>
</dbReference>
<keyword evidence="1" id="KW-0433">Leucine-rich repeat</keyword>
<gene>
    <name evidence="5" type="ORF">ACMD2_24208</name>
</gene>
<protein>
    <submittedName>
        <fullName evidence="5">Putative disease resistance RPP13-like protein 1</fullName>
    </submittedName>
</protein>
<dbReference type="GO" id="GO:0043531">
    <property type="term" value="F:ADP binding"/>
    <property type="evidence" value="ECO:0007669"/>
    <property type="project" value="InterPro"/>
</dbReference>
<dbReference type="InterPro" id="IPR036388">
    <property type="entry name" value="WH-like_DNA-bd_sf"/>
</dbReference>
<dbReference type="SUPFAM" id="SSF52058">
    <property type="entry name" value="L domain-like"/>
    <property type="match status" value="2"/>
</dbReference>
<dbReference type="InterPro" id="IPR027417">
    <property type="entry name" value="P-loop_NTPase"/>
</dbReference>
<evidence type="ECO:0000259" key="4">
    <source>
        <dbReference type="Pfam" id="PF25019"/>
    </source>
</evidence>
<name>A0A199V573_ANACO</name>
<dbReference type="InterPro" id="IPR042197">
    <property type="entry name" value="Apaf_helical"/>
</dbReference>
<feature type="domain" description="Disease resistance protein winged helix" evidence="3">
    <location>
        <begin position="125"/>
        <end position="205"/>
    </location>
</feature>
<reference evidence="5 6" key="1">
    <citation type="journal article" date="2016" name="DNA Res.">
        <title>The draft genome of MD-2 pineapple using hybrid error correction of long reads.</title>
        <authorList>
            <person name="Redwan R.M."/>
            <person name="Saidin A."/>
            <person name="Kumar S.V."/>
        </authorList>
    </citation>
    <scope>NUCLEOTIDE SEQUENCE [LARGE SCALE GENOMIC DNA]</scope>
    <source>
        <strain evidence="6">cv. MD2</strain>
        <tissue evidence="5">Leaf</tissue>
    </source>
</reference>
<dbReference type="PANTHER" id="PTHR36766:SF36">
    <property type="entry name" value="AAA+ ATPASE DOMAIN-CONTAINING PROTEIN"/>
    <property type="match status" value="1"/>
</dbReference>
<accession>A0A199V573</accession>
<dbReference type="Pfam" id="PF23559">
    <property type="entry name" value="WHD_DRP"/>
    <property type="match status" value="1"/>
</dbReference>
<dbReference type="SUPFAM" id="SSF52540">
    <property type="entry name" value="P-loop containing nucleoside triphosphate hydrolases"/>
    <property type="match status" value="1"/>
</dbReference>
<proteinExistence type="predicted"/>
<comment type="caution">
    <text evidence="5">The sequence shown here is derived from an EMBL/GenBank/DDBJ whole genome shotgun (WGS) entry which is preliminary data.</text>
</comment>
<dbReference type="GO" id="GO:0006952">
    <property type="term" value="P:defense response"/>
    <property type="evidence" value="ECO:0007669"/>
    <property type="project" value="UniProtKB-KW"/>
</dbReference>
<dbReference type="Gene3D" id="1.10.10.10">
    <property type="entry name" value="Winged helix-like DNA-binding domain superfamily/Winged helix DNA-binding domain"/>
    <property type="match status" value="1"/>
</dbReference>
<evidence type="ECO:0000256" key="1">
    <source>
        <dbReference type="ARBA" id="ARBA00022614"/>
    </source>
</evidence>
<feature type="domain" description="R13L1/DRL21-like LRR repeat region" evidence="4">
    <location>
        <begin position="370"/>
        <end position="492"/>
    </location>
</feature>
<keyword evidence="2" id="KW-0611">Plant defense</keyword>
<dbReference type="PROSITE" id="PS51450">
    <property type="entry name" value="LRR"/>
    <property type="match status" value="1"/>
</dbReference>
<evidence type="ECO:0000313" key="5">
    <source>
        <dbReference type="EMBL" id="OAY72227.1"/>
    </source>
</evidence>
<dbReference type="EMBL" id="LSRQ01003202">
    <property type="protein sequence ID" value="OAY72227.1"/>
    <property type="molecule type" value="Genomic_DNA"/>
</dbReference>
<dbReference type="InterPro" id="IPR058922">
    <property type="entry name" value="WHD_DRP"/>
</dbReference>
<evidence type="ECO:0000256" key="2">
    <source>
        <dbReference type="ARBA" id="ARBA00022821"/>
    </source>
</evidence>
<dbReference type="STRING" id="4615.A0A199V573"/>
<sequence>MGSVANMAAQVMKCKRESLDLNELEESDSMSLFKKHAFFDVNLDNYRNLQPIGEHIVKKLGGCPLAIEVIGGMLNSCMEYEYWKKILEEDIVKLQHGKDSIMTILRLSYDHLPTNLQLCFRYCCLFPQDHTFKRKKLVNMWIGSGLIPQSICGKERHPEDIGNEYLNLLTRKSFFTCKTSDNVYIIGKKIISKEYFMHDLLHDLAQSVSLGECIRIEGDVAGNIIPKTIRHLSVEIINLLSIGEISALQNLRSLVISVREDNEYYADYVPEFIEVIKGFKKLRLLSLCNNFDFSKSPDAFDSLIHLRYLSLPRYFVGNKSIEFDGLTNLVNLRSLDVSDEVIQKIPYISKLPFIHNLQNFIVREESGYKIGELKNLRDLRRLCIRKLENVRSSEEAFEAKLNEKEYLKSLSLEWSGDRSNSAEADEQLLDNLCPHINLKKMCIKQYQGAKSPCWMANLSLISLTSINLIHCKGWEHLPPLGQFSSLQYLRLWGLHAIKQIDCSFFESSNGCAFPSLKKLIFDSMPNLEEWIGVDDGCMFRKLHSMSIFDCPNLREIPTLSYSLRQLTISNVGLTALPTINQDYTDNNWQEHSQGLESLVIERCEKLEYVPTEFFQKFNSLKGLRIKECPQLTKRGISDIQLPSVLNELTIGSCGDLELPLLQLLPNLTSLTELKLVDCASITSLPQAQVCAQLTMLSSLDIYNCKELSSFGGIQALVSLRCLQIHRCDKLLEVALLLQPPPFPNDAGRKKNALLMDCFLKNGDLYIDHPALLLMEPLRSLSSVSTLIFSDASGLTSLPEEWLLQNHAALKHLLVKNASSLQSLPQSMTKLCSLEFLQVRNANLIRSLPDLPTSLSSLHITGCHPVLEERCQENVGLDWPKIARIPLILATSKLLR</sequence>
<dbReference type="Proteomes" id="UP000092600">
    <property type="component" value="Unassembled WGS sequence"/>
</dbReference>
<dbReference type="AlphaFoldDB" id="A0A199V573"/>
<dbReference type="InterPro" id="IPR056789">
    <property type="entry name" value="LRR_R13L1-DRL21"/>
</dbReference>
<dbReference type="InterPro" id="IPR001611">
    <property type="entry name" value="Leu-rich_rpt"/>
</dbReference>
<evidence type="ECO:0000313" key="6">
    <source>
        <dbReference type="Proteomes" id="UP000092600"/>
    </source>
</evidence>
<organism evidence="5 6">
    <name type="scientific">Ananas comosus</name>
    <name type="common">Pineapple</name>
    <name type="synonym">Ananas ananas</name>
    <dbReference type="NCBI Taxonomy" id="4615"/>
    <lineage>
        <taxon>Eukaryota</taxon>
        <taxon>Viridiplantae</taxon>
        <taxon>Streptophyta</taxon>
        <taxon>Embryophyta</taxon>
        <taxon>Tracheophyta</taxon>
        <taxon>Spermatophyta</taxon>
        <taxon>Magnoliopsida</taxon>
        <taxon>Liliopsida</taxon>
        <taxon>Poales</taxon>
        <taxon>Bromeliaceae</taxon>
        <taxon>Bromelioideae</taxon>
        <taxon>Ananas</taxon>
    </lineage>
</organism>
<dbReference type="Pfam" id="PF25019">
    <property type="entry name" value="LRR_R13L1-DRL21"/>
    <property type="match status" value="1"/>
</dbReference>
<dbReference type="PANTHER" id="PTHR36766">
    <property type="entry name" value="PLANT BROAD-SPECTRUM MILDEW RESISTANCE PROTEIN RPW8"/>
    <property type="match status" value="1"/>
</dbReference>
<evidence type="ECO:0000259" key="3">
    <source>
        <dbReference type="Pfam" id="PF23559"/>
    </source>
</evidence>
<dbReference type="InterPro" id="IPR032675">
    <property type="entry name" value="LRR_dom_sf"/>
</dbReference>